<dbReference type="Gene3D" id="1.20.1280.140">
    <property type="match status" value="1"/>
</dbReference>
<accession>A0A2G5HP56</accession>
<dbReference type="EMBL" id="LKMD01000104">
    <property type="protein sequence ID" value="PIA94324.1"/>
    <property type="molecule type" value="Genomic_DNA"/>
</dbReference>
<evidence type="ECO:0000313" key="5">
    <source>
        <dbReference type="Proteomes" id="UP000230605"/>
    </source>
</evidence>
<reference evidence="4 6" key="2">
    <citation type="submission" date="2023-09" db="EMBL/GenBank/DDBJ databases">
        <title>Complete-Gapless Cercospora beticola genome.</title>
        <authorList>
            <person name="Wyatt N.A."/>
            <person name="Spanner R.E."/>
            <person name="Bolton M.D."/>
        </authorList>
    </citation>
    <scope>NUCLEOTIDE SEQUENCE [LARGE SCALE GENOMIC DNA]</scope>
    <source>
        <strain evidence="4">Cb09-40</strain>
    </source>
</reference>
<keyword evidence="2" id="KW-0732">Signal</keyword>
<evidence type="ECO:0000313" key="6">
    <source>
        <dbReference type="Proteomes" id="UP001302367"/>
    </source>
</evidence>
<dbReference type="Proteomes" id="UP001302367">
    <property type="component" value="Chromosome 6"/>
</dbReference>
<sequence length="216" mass="23296">MFSLSWTSLTYFLLAITTFTSALPAQGDHQEHQDKQDKNEKSAVKTVSDDLQRLNNDVTNLYYALLAFDGFDLLSASTKGPPIQAANDQLLYDLQIATQNAFYNPIGLTEALTIQSFVQNNLAPNIAATNQLLISKKGNFDTTGLSAVVLDNLGKLYQATQAYGQALQQANPGIVAQGVQQSLPQLTGPVVQAYQAFQDSSSFSFANGAGFPPPRG</sequence>
<dbReference type="OrthoDB" id="3643380at2759"/>
<feature type="chain" id="PRO_5013774494" evidence="2">
    <location>
        <begin position="23"/>
        <end position="216"/>
    </location>
</feature>
<evidence type="ECO:0000313" key="4">
    <source>
        <dbReference type="EMBL" id="WPB05334.1"/>
    </source>
</evidence>
<proteinExistence type="predicted"/>
<name>A0A2G5HP56_CERBT</name>
<gene>
    <name evidence="3" type="ORF">CB0940_08751</name>
    <name evidence="4" type="ORF">RHO25_009986</name>
</gene>
<organism evidence="3 5">
    <name type="scientific">Cercospora beticola</name>
    <name type="common">Sugarbeet leaf spot fungus</name>
    <dbReference type="NCBI Taxonomy" id="122368"/>
    <lineage>
        <taxon>Eukaryota</taxon>
        <taxon>Fungi</taxon>
        <taxon>Dikarya</taxon>
        <taxon>Ascomycota</taxon>
        <taxon>Pezizomycotina</taxon>
        <taxon>Dothideomycetes</taxon>
        <taxon>Dothideomycetidae</taxon>
        <taxon>Mycosphaerellales</taxon>
        <taxon>Mycosphaerellaceae</taxon>
        <taxon>Cercospora</taxon>
    </lineage>
</organism>
<dbReference type="Pfam" id="PF12296">
    <property type="entry name" value="HsbA"/>
    <property type="match status" value="1"/>
</dbReference>
<dbReference type="InterPro" id="IPR021054">
    <property type="entry name" value="Cell_wall_mannoprotein_1"/>
</dbReference>
<dbReference type="EMBL" id="CP134189">
    <property type="protein sequence ID" value="WPB05334.1"/>
    <property type="molecule type" value="Genomic_DNA"/>
</dbReference>
<feature type="region of interest" description="Disordered" evidence="1">
    <location>
        <begin position="27"/>
        <end position="46"/>
    </location>
</feature>
<dbReference type="AlphaFoldDB" id="A0A2G5HP56"/>
<evidence type="ECO:0000256" key="2">
    <source>
        <dbReference type="SAM" id="SignalP"/>
    </source>
</evidence>
<keyword evidence="6" id="KW-1185">Reference proteome</keyword>
<reference evidence="3 5" key="1">
    <citation type="submission" date="2015-10" db="EMBL/GenBank/DDBJ databases">
        <title>The cercosporin biosynthetic gene cluster was horizontally transferred to several fungal lineages and shown to be expanded in Cercospora beticola based on microsynteny with recipient genomes.</title>
        <authorList>
            <person name="De Jonge R."/>
            <person name="Ebert M.K."/>
            <person name="Suttle J.C."/>
            <person name="Jurick Ii W.M."/>
            <person name="Secor G.A."/>
            <person name="Thomma B.P."/>
            <person name="Van De Peer Y."/>
            <person name="Bolton M.D."/>
        </authorList>
    </citation>
    <scope>NUCLEOTIDE SEQUENCE [LARGE SCALE GENOMIC DNA]</scope>
    <source>
        <strain evidence="3 5">09-40</strain>
    </source>
</reference>
<evidence type="ECO:0000256" key="1">
    <source>
        <dbReference type="SAM" id="MobiDB-lite"/>
    </source>
</evidence>
<feature type="compositionally biased region" description="Basic and acidic residues" evidence="1">
    <location>
        <begin position="28"/>
        <end position="46"/>
    </location>
</feature>
<feature type="signal peptide" evidence="2">
    <location>
        <begin position="1"/>
        <end position="22"/>
    </location>
</feature>
<dbReference type="Proteomes" id="UP000230605">
    <property type="component" value="Chromosome 6"/>
</dbReference>
<evidence type="ECO:0000313" key="3">
    <source>
        <dbReference type="EMBL" id="PIA94324.1"/>
    </source>
</evidence>
<protein>
    <submittedName>
        <fullName evidence="3">Uncharacterized protein</fullName>
    </submittedName>
</protein>